<accession>A0AAE5TG31</accession>
<dbReference type="EMBL" id="QJPJ01000026">
    <property type="protein sequence ID" value="PXZ38125.1"/>
    <property type="molecule type" value="Genomic_DNA"/>
</dbReference>
<sequence>MRFIVIMETAKITQSDVEKMVRHWLATPVNSYLGSDYGFDKHALLFAPLTMGAADEVIAKLRRDVPVLDMLPPDAVNIYSVPVSPDKMHFILEIGNIVLDIM</sequence>
<name>A0AAE5TG31_AVIPA</name>
<proteinExistence type="predicted"/>
<reference evidence="1 2" key="1">
    <citation type="submission" date="2018-06" db="EMBL/GenBank/DDBJ databases">
        <authorList>
            <person name="Teymurazov M."/>
            <person name="Kislichkina A."/>
            <person name="Abaymova A."/>
            <person name="Mukhina T."/>
            <person name="Mayskaya N."/>
            <person name="Svetoch E."/>
            <person name="Bogun A."/>
        </authorList>
    </citation>
    <scope>NUCLEOTIDE SEQUENCE [LARGE SCALE GENOMIC DNA]</scope>
    <source>
        <strain evidence="1 2">SCPM-O-B-8406</strain>
    </source>
</reference>
<gene>
    <name evidence="1" type="ORF">DM482_11105</name>
</gene>
<evidence type="ECO:0000313" key="2">
    <source>
        <dbReference type="Proteomes" id="UP000247594"/>
    </source>
</evidence>
<protein>
    <submittedName>
        <fullName evidence="1">Uncharacterized protein</fullName>
    </submittedName>
</protein>
<evidence type="ECO:0000313" key="1">
    <source>
        <dbReference type="EMBL" id="PXZ38125.1"/>
    </source>
</evidence>
<dbReference type="Proteomes" id="UP000247594">
    <property type="component" value="Unassembled WGS sequence"/>
</dbReference>
<organism evidence="1 2">
    <name type="scientific">Avibacterium paragallinarum</name>
    <name type="common">Haemophilus gallinarum</name>
    <dbReference type="NCBI Taxonomy" id="728"/>
    <lineage>
        <taxon>Bacteria</taxon>
        <taxon>Pseudomonadati</taxon>
        <taxon>Pseudomonadota</taxon>
        <taxon>Gammaproteobacteria</taxon>
        <taxon>Pasteurellales</taxon>
        <taxon>Pasteurellaceae</taxon>
        <taxon>Avibacterium</taxon>
    </lineage>
</organism>
<comment type="caution">
    <text evidence="1">The sequence shown here is derived from an EMBL/GenBank/DDBJ whole genome shotgun (WGS) entry which is preliminary data.</text>
</comment>
<dbReference type="KEGG" id="apag:EIA51_07735"/>
<dbReference type="AlphaFoldDB" id="A0AAE5TG31"/>